<evidence type="ECO:0000313" key="2">
    <source>
        <dbReference type="EMBL" id="KAJ3219658.1"/>
    </source>
</evidence>
<protein>
    <submittedName>
        <fullName evidence="2">Uncharacterized protein</fullName>
    </submittedName>
</protein>
<proteinExistence type="predicted"/>
<organism evidence="2 3">
    <name type="scientific">Clydaea vesicula</name>
    <dbReference type="NCBI Taxonomy" id="447962"/>
    <lineage>
        <taxon>Eukaryota</taxon>
        <taxon>Fungi</taxon>
        <taxon>Fungi incertae sedis</taxon>
        <taxon>Chytridiomycota</taxon>
        <taxon>Chytridiomycota incertae sedis</taxon>
        <taxon>Chytridiomycetes</taxon>
        <taxon>Lobulomycetales</taxon>
        <taxon>Lobulomycetaceae</taxon>
        <taxon>Clydaea</taxon>
    </lineage>
</organism>
<reference evidence="2" key="1">
    <citation type="submission" date="2020-05" db="EMBL/GenBank/DDBJ databases">
        <title>Phylogenomic resolution of chytrid fungi.</title>
        <authorList>
            <person name="Stajich J.E."/>
            <person name="Amses K."/>
            <person name="Simmons R."/>
            <person name="Seto K."/>
            <person name="Myers J."/>
            <person name="Bonds A."/>
            <person name="Quandt C.A."/>
            <person name="Barry K."/>
            <person name="Liu P."/>
            <person name="Grigoriev I."/>
            <person name="Longcore J.E."/>
            <person name="James T.Y."/>
        </authorList>
    </citation>
    <scope>NUCLEOTIDE SEQUENCE</scope>
    <source>
        <strain evidence="2">JEL0476</strain>
    </source>
</reference>
<dbReference type="Proteomes" id="UP001211065">
    <property type="component" value="Unassembled WGS sequence"/>
</dbReference>
<dbReference type="AlphaFoldDB" id="A0AAD5U0G7"/>
<keyword evidence="3" id="KW-1185">Reference proteome</keyword>
<accession>A0AAD5U0G7</accession>
<dbReference type="EMBL" id="JADGJW010000331">
    <property type="protein sequence ID" value="KAJ3219658.1"/>
    <property type="molecule type" value="Genomic_DNA"/>
</dbReference>
<feature type="compositionally biased region" description="Polar residues" evidence="1">
    <location>
        <begin position="110"/>
        <end position="149"/>
    </location>
</feature>
<name>A0AAD5U0G7_9FUNG</name>
<feature type="compositionally biased region" description="Polar residues" evidence="1">
    <location>
        <begin position="157"/>
        <end position="181"/>
    </location>
</feature>
<gene>
    <name evidence="2" type="ORF">HK099_004623</name>
</gene>
<evidence type="ECO:0000256" key="1">
    <source>
        <dbReference type="SAM" id="MobiDB-lite"/>
    </source>
</evidence>
<evidence type="ECO:0000313" key="3">
    <source>
        <dbReference type="Proteomes" id="UP001211065"/>
    </source>
</evidence>
<comment type="caution">
    <text evidence="2">The sequence shown here is derived from an EMBL/GenBank/DDBJ whole genome shotgun (WGS) entry which is preliminary data.</text>
</comment>
<sequence>MSTAERQVPGPLCFACKEDEAWYDEARKVYSKYCQLECQQIHSDYMDAVFKVKKCVEKKPLIIDDNDFPPPKCSCPNMGNKNYDYIQKKYLDTCRYCDSKAVKQYQHNPQNFYPQQSQNSNAVVSNQPQFQQSTGSSHSYLNIEPTPQKNFPRPLQLNRTVRGSPTAPPTESASRPSYQQSKMQDRNGLCSHCYLNPTYGGNLFCNNQCEQAEGRVKGCGILVTNANFEYVVLVFMANGVYKGLWSIFHDAKGPHELSRVKFHHFSLAYSMVEHSTPHVFSYTVLVQREQLPRYLPASNEVHPQAGQFAYIRIDQFRTPLTPENGIYVMDINHKQRKVSRQTHKVILEFIKS</sequence>
<feature type="region of interest" description="Disordered" evidence="1">
    <location>
        <begin position="110"/>
        <end position="181"/>
    </location>
</feature>